<protein>
    <recommendedName>
        <fullName evidence="5">Competence protein</fullName>
    </recommendedName>
</protein>
<comment type="caution">
    <text evidence="3">The sequence shown here is derived from an EMBL/GenBank/DDBJ whole genome shotgun (WGS) entry which is preliminary data.</text>
</comment>
<evidence type="ECO:0000313" key="3">
    <source>
        <dbReference type="EMBL" id="MBM6940332.1"/>
    </source>
</evidence>
<gene>
    <name evidence="3" type="ORF">H5975_02305</name>
</gene>
<name>A0ABS2GVN2_9LACO</name>
<reference evidence="3 4" key="1">
    <citation type="journal article" date="2021" name="Sci. Rep.">
        <title>The distribution of antibiotic resistance genes in chicken gut microbiota commensals.</title>
        <authorList>
            <person name="Juricova H."/>
            <person name="Matiasovicova J."/>
            <person name="Kubasova T."/>
            <person name="Cejkova D."/>
            <person name="Rychlik I."/>
        </authorList>
    </citation>
    <scope>NUCLEOTIDE SEQUENCE [LARGE SCALE GENOMIC DNA]</scope>
    <source>
        <strain evidence="3 4">An574</strain>
    </source>
</reference>
<dbReference type="InterPro" id="IPR010330">
    <property type="entry name" value="CoiA_nuc"/>
</dbReference>
<dbReference type="Proteomes" id="UP000785625">
    <property type="component" value="Unassembled WGS sequence"/>
</dbReference>
<feature type="domain" description="Competence protein CoiA nuclease-like" evidence="1">
    <location>
        <begin position="56"/>
        <end position="170"/>
    </location>
</feature>
<evidence type="ECO:0000259" key="2">
    <source>
        <dbReference type="Pfam" id="PF25164"/>
    </source>
</evidence>
<proteinExistence type="predicted"/>
<keyword evidence="4" id="KW-1185">Reference proteome</keyword>
<dbReference type="EMBL" id="JACJKU010000012">
    <property type="protein sequence ID" value="MBM6940332.1"/>
    <property type="molecule type" value="Genomic_DNA"/>
</dbReference>
<evidence type="ECO:0000313" key="4">
    <source>
        <dbReference type="Proteomes" id="UP000785625"/>
    </source>
</evidence>
<evidence type="ECO:0000259" key="1">
    <source>
        <dbReference type="Pfam" id="PF06054"/>
    </source>
</evidence>
<dbReference type="InterPro" id="IPR057253">
    <property type="entry name" value="CoiA-like_N"/>
</dbReference>
<feature type="domain" description="Competence protein CoiA-like N-terminal" evidence="2">
    <location>
        <begin position="14"/>
        <end position="49"/>
    </location>
</feature>
<organism evidence="3 4">
    <name type="scientific">Limosilactobacillus coleohominis</name>
    <dbReference type="NCBI Taxonomy" id="181675"/>
    <lineage>
        <taxon>Bacteria</taxon>
        <taxon>Bacillati</taxon>
        <taxon>Bacillota</taxon>
        <taxon>Bacilli</taxon>
        <taxon>Lactobacillales</taxon>
        <taxon>Lactobacillaceae</taxon>
        <taxon>Limosilactobacillus</taxon>
    </lineage>
</organism>
<evidence type="ECO:0008006" key="5">
    <source>
        <dbReference type="Google" id="ProtNLM"/>
    </source>
</evidence>
<sequence>MKVAIDQNGNLAYINQAATNQSFFCPECQQPLIVKTSKKGRKYFAHYSRKVNHQGETSEHLTGKSQIYEWAKQRGWHPQLEVSLPLIDQRADILCQIGTKVVAIEFQCSPLSAEAITARNQGYRLSNIQCYWFLGQRYLKHLHTNKIAQFTHWHQNQPVLYFWNINSGNLNIKQINYYNYSRHREKTEINLLNRYCKNNANRRQLANLAYQHGHILCCCPLFVHDINVRLPLLEEEIVEWRISSLLALETYTVHSWFSLQQWRQFLIMLGHWNPFPCISKDNFQQMQNNLIQEWTMILKKQGIIEIHNNRCVIKRRALWFDTVEQKLAILNKRLVK</sequence>
<accession>A0ABS2GVN2</accession>
<dbReference type="Pfam" id="PF25164">
    <property type="entry name" value="CoiA_N"/>
    <property type="match status" value="1"/>
</dbReference>
<dbReference type="Pfam" id="PF06054">
    <property type="entry name" value="CoiA_nuc"/>
    <property type="match status" value="1"/>
</dbReference>
<dbReference type="RefSeq" id="WP_204784717.1">
    <property type="nucleotide sequence ID" value="NZ_CALVGD010000099.1"/>
</dbReference>